<gene>
    <name evidence="2" type="ORF">AVDCRST_MAG13-3360</name>
</gene>
<proteinExistence type="predicted"/>
<feature type="compositionally biased region" description="Basic residues" evidence="1">
    <location>
        <begin position="221"/>
        <end position="237"/>
    </location>
</feature>
<feature type="non-terminal residue" evidence="2">
    <location>
        <position position="259"/>
    </location>
</feature>
<feature type="compositionally biased region" description="Basic residues" evidence="1">
    <location>
        <begin position="162"/>
        <end position="173"/>
    </location>
</feature>
<feature type="non-terminal residue" evidence="2">
    <location>
        <position position="1"/>
    </location>
</feature>
<feature type="compositionally biased region" description="Basic and acidic residues" evidence="1">
    <location>
        <begin position="10"/>
        <end position="26"/>
    </location>
</feature>
<keyword evidence="2" id="KW-0560">Oxidoreductase</keyword>
<sequence>GPPPAGRQGGARDGRQPGARARDGRGAGRGGRRRGDRRPQPRPPGQSTRRARGPRGPRDRPRGRPRRRAGLNGRGGRGRRPPRPPRRARHGRRHAAAPAAAGGHARGVGPPRGGEPAVGVLHGPARGAAHARPAARARRVVPREDHQHRLADVGGRVAGRERLRRHEGRRRPAHQGDGARALHARHLRQRHRPGDVPDRAHGGPVRGSRAGGAHPLAHPARAPRHGGRPRRGHRLPRVRGVGLRHGPGALGRRRMARHV</sequence>
<feature type="compositionally biased region" description="Basic residues" evidence="1">
    <location>
        <begin position="76"/>
        <end position="95"/>
    </location>
</feature>
<protein>
    <submittedName>
        <fullName evidence="2">3-oxoacyl-[acyl-carrier protein] reductase</fullName>
        <ecNumber evidence="2">1.1.1.100</ecNumber>
    </submittedName>
</protein>
<evidence type="ECO:0000256" key="1">
    <source>
        <dbReference type="SAM" id="MobiDB-lite"/>
    </source>
</evidence>
<feature type="compositionally biased region" description="Low complexity" evidence="1">
    <location>
        <begin position="122"/>
        <end position="132"/>
    </location>
</feature>
<name>A0A6J4TDR7_9ACTN</name>
<reference evidence="2" key="1">
    <citation type="submission" date="2020-02" db="EMBL/GenBank/DDBJ databases">
        <authorList>
            <person name="Meier V. D."/>
        </authorList>
    </citation>
    <scope>NUCLEOTIDE SEQUENCE</scope>
    <source>
        <strain evidence="2">AVDCRST_MAG13</strain>
    </source>
</reference>
<feature type="compositionally biased region" description="Basic and acidic residues" evidence="1">
    <location>
        <begin position="192"/>
        <end position="201"/>
    </location>
</feature>
<dbReference type="EMBL" id="CADCVO010000533">
    <property type="protein sequence ID" value="CAA9520715.1"/>
    <property type="molecule type" value="Genomic_DNA"/>
</dbReference>
<accession>A0A6J4TDR7</accession>
<dbReference type="AlphaFoldDB" id="A0A6J4TDR7"/>
<feature type="region of interest" description="Disordered" evidence="1">
    <location>
        <begin position="1"/>
        <end position="259"/>
    </location>
</feature>
<feature type="compositionally biased region" description="Low complexity" evidence="1">
    <location>
        <begin position="211"/>
        <end position="220"/>
    </location>
</feature>
<dbReference type="EC" id="1.1.1.100" evidence="2"/>
<organism evidence="2">
    <name type="scientific">uncultured Solirubrobacteraceae bacterium</name>
    <dbReference type="NCBI Taxonomy" id="1162706"/>
    <lineage>
        <taxon>Bacteria</taxon>
        <taxon>Bacillati</taxon>
        <taxon>Actinomycetota</taxon>
        <taxon>Thermoleophilia</taxon>
        <taxon>Solirubrobacterales</taxon>
        <taxon>Solirubrobacteraceae</taxon>
        <taxon>environmental samples</taxon>
    </lineage>
</organism>
<feature type="compositionally biased region" description="Basic and acidic residues" evidence="1">
    <location>
        <begin position="141"/>
        <end position="151"/>
    </location>
</feature>
<feature type="compositionally biased region" description="Basic residues" evidence="1">
    <location>
        <begin position="182"/>
        <end position="191"/>
    </location>
</feature>
<dbReference type="GO" id="GO:0004316">
    <property type="term" value="F:3-oxoacyl-[acyl-carrier-protein] reductase (NADPH) activity"/>
    <property type="evidence" value="ECO:0007669"/>
    <property type="project" value="UniProtKB-EC"/>
</dbReference>
<evidence type="ECO:0000313" key="2">
    <source>
        <dbReference type="EMBL" id="CAA9520715.1"/>
    </source>
</evidence>